<feature type="compositionally biased region" description="Low complexity" evidence="1">
    <location>
        <begin position="86"/>
        <end position="103"/>
    </location>
</feature>
<dbReference type="EMBL" id="CM017880">
    <property type="protein sequence ID" value="KAG1360899.1"/>
    <property type="molecule type" value="Genomic_DNA"/>
</dbReference>
<evidence type="ECO:0000313" key="2">
    <source>
        <dbReference type="EMBL" id="KAG1360899.1"/>
    </source>
</evidence>
<evidence type="ECO:0000256" key="1">
    <source>
        <dbReference type="SAM" id="MobiDB-lite"/>
    </source>
</evidence>
<reference evidence="2" key="1">
    <citation type="journal article" date="2017" name="Gigascience">
        <title>The genome draft of coconut (Cocos nucifera).</title>
        <authorList>
            <person name="Xiao Y."/>
            <person name="Xu P."/>
            <person name="Fan H."/>
            <person name="Baudouin L."/>
            <person name="Xia W."/>
            <person name="Bocs S."/>
            <person name="Xu J."/>
            <person name="Li Q."/>
            <person name="Guo A."/>
            <person name="Zhou L."/>
            <person name="Li J."/>
            <person name="Wu Y."/>
            <person name="Ma Z."/>
            <person name="Armero A."/>
            <person name="Issali A.E."/>
            <person name="Liu N."/>
            <person name="Peng M."/>
            <person name="Yang Y."/>
        </authorList>
    </citation>
    <scope>NUCLEOTIDE SEQUENCE</scope>
    <source>
        <tissue evidence="2">Spear leaf of Hainan Tall coconut</tissue>
    </source>
</reference>
<reference evidence="2" key="2">
    <citation type="submission" date="2019-07" db="EMBL/GenBank/DDBJ databases">
        <authorList>
            <person name="Yang Y."/>
            <person name="Bocs S."/>
            <person name="Baudouin L."/>
        </authorList>
    </citation>
    <scope>NUCLEOTIDE SEQUENCE</scope>
    <source>
        <tissue evidence="2">Spear leaf of Hainan Tall coconut</tissue>
    </source>
</reference>
<gene>
    <name evidence="2" type="ORF">COCNU_09G003620</name>
</gene>
<keyword evidence="3" id="KW-1185">Reference proteome</keyword>
<protein>
    <submittedName>
        <fullName evidence="2">Uncharacterized protein</fullName>
    </submittedName>
</protein>
<accession>A0A8K0IK96</accession>
<name>A0A8K0IK96_COCNU</name>
<evidence type="ECO:0000313" key="3">
    <source>
        <dbReference type="Proteomes" id="UP000797356"/>
    </source>
</evidence>
<organism evidence="2 3">
    <name type="scientific">Cocos nucifera</name>
    <name type="common">Coconut palm</name>
    <dbReference type="NCBI Taxonomy" id="13894"/>
    <lineage>
        <taxon>Eukaryota</taxon>
        <taxon>Viridiplantae</taxon>
        <taxon>Streptophyta</taxon>
        <taxon>Embryophyta</taxon>
        <taxon>Tracheophyta</taxon>
        <taxon>Spermatophyta</taxon>
        <taxon>Magnoliopsida</taxon>
        <taxon>Liliopsida</taxon>
        <taxon>Arecaceae</taxon>
        <taxon>Arecoideae</taxon>
        <taxon>Cocoseae</taxon>
        <taxon>Attaleinae</taxon>
        <taxon>Cocos</taxon>
    </lineage>
</organism>
<sequence>MASPAPPPTQDAMLLFPDYLVDDARTPPSQTSQLHQVNVRLVVASGGGTPSPAIIDALPIPGIIILGPRLSFHLLLLLNCSATTSAATSPATASKSSSAASRSGFGRGWTQRCWLRSRWFRTSP</sequence>
<feature type="region of interest" description="Disordered" evidence="1">
    <location>
        <begin position="86"/>
        <end position="106"/>
    </location>
</feature>
<dbReference type="Proteomes" id="UP000797356">
    <property type="component" value="Chromosome 9"/>
</dbReference>
<comment type="caution">
    <text evidence="2">The sequence shown here is derived from an EMBL/GenBank/DDBJ whole genome shotgun (WGS) entry which is preliminary data.</text>
</comment>
<proteinExistence type="predicted"/>
<dbReference type="AlphaFoldDB" id="A0A8K0IK96"/>